<gene>
    <name evidence="2" type="ORF">ADUPG1_006093</name>
</gene>
<keyword evidence="3" id="KW-1185">Reference proteome</keyword>
<evidence type="ECO:0000313" key="2">
    <source>
        <dbReference type="EMBL" id="GKT31726.1"/>
    </source>
</evidence>
<feature type="compositionally biased region" description="Basic and acidic residues" evidence="1">
    <location>
        <begin position="384"/>
        <end position="398"/>
    </location>
</feature>
<evidence type="ECO:0000313" key="3">
    <source>
        <dbReference type="Proteomes" id="UP001057375"/>
    </source>
</evidence>
<evidence type="ECO:0000256" key="1">
    <source>
        <dbReference type="SAM" id="MobiDB-lite"/>
    </source>
</evidence>
<sequence length="815" mass="90515">MIIKHKSFFIQTQLCYFDNTYGPRILHSVPNDKGELYSKEDARLALAGELGRTSFRESGKVSDYGENYAIHSILDPIRYHIESKVLFFVTKADYGANERNLQFLVCFLFAAKRSRRKKRASSKSGPVSHLTQSAIDLNNVLNTMNPTRIAITIRCHPKASFPPTSFLVETLLKEGKRISRSTQLTLSHNECDVMDIVDNVIEKIKYLHIYSHGVISASIDHITPGYIWKSFPSFDYSPQDPPNPVPLLALPQFVPDRLGGSLRMPTVGSFDKSYSKGFSLFPSSYERRLPRSHSSFPPASASVPFVSALSMLSSASVALLISLLHACSFNVCVISSTADVDVAQSIVRLLRVCLAREKKGKVCIYNPEDDEDQHISVHHSQHISTKDPLVHSTKESWKHGGRSSFYPSPMVSLTPTSSSSSHSSGSPSSESSSTSSLSSTSSSLPPSESSLSSLSTTSHPIASSPIAGRGHHRHHSSSSSSSSFTAKPSFPRPLLPGMSLQNATFESLYMWSECVDGQVLSVKSGVGYGESGSTRKSSGHRDMKRVKKVPIAAPPPHTLSNPIVFSHICMCVFDEVGPECGIVEVARKGGKVLMQLGKPLSVAHSKRESHVRDGVRVSDVVRNFVPYKTKENNDFHHLHEKVRKRALFSPTSHVMLRKPFPYILSFVNTTLQSVTIRLKETLITHWTEQCVNKACVYTQFVKAEIERDIGRELPSTRLAEDDSLRRFESMYRCDDEEFGARVMLHVPMDKSRAGEFKRNVTKFLSTLGFSEKDKDGFYGLCQTVNSGFYGSLFECNRFDYYSASSLGSMDSLLLE</sequence>
<reference evidence="2" key="1">
    <citation type="submission" date="2022-03" db="EMBL/GenBank/DDBJ databases">
        <title>Draft genome sequence of Aduncisulcus paluster, a free-living microaerophilic Fornicata.</title>
        <authorList>
            <person name="Yuyama I."/>
            <person name="Kume K."/>
            <person name="Tamura T."/>
            <person name="Inagaki Y."/>
            <person name="Hashimoto T."/>
        </authorList>
    </citation>
    <scope>NUCLEOTIDE SEQUENCE</scope>
    <source>
        <strain evidence="2">NY0171</strain>
    </source>
</reference>
<name>A0ABQ5KIL4_9EUKA</name>
<dbReference type="Proteomes" id="UP001057375">
    <property type="component" value="Unassembled WGS sequence"/>
</dbReference>
<organism evidence="2 3">
    <name type="scientific">Aduncisulcus paluster</name>
    <dbReference type="NCBI Taxonomy" id="2918883"/>
    <lineage>
        <taxon>Eukaryota</taxon>
        <taxon>Metamonada</taxon>
        <taxon>Carpediemonas-like organisms</taxon>
        <taxon>Aduncisulcus</taxon>
    </lineage>
</organism>
<feature type="compositionally biased region" description="Low complexity" evidence="1">
    <location>
        <begin position="412"/>
        <end position="460"/>
    </location>
</feature>
<comment type="caution">
    <text evidence="2">The sequence shown here is derived from an EMBL/GenBank/DDBJ whole genome shotgun (WGS) entry which is preliminary data.</text>
</comment>
<proteinExistence type="predicted"/>
<feature type="region of interest" description="Disordered" evidence="1">
    <location>
        <begin position="374"/>
        <end position="488"/>
    </location>
</feature>
<dbReference type="EMBL" id="BQXS01009726">
    <property type="protein sequence ID" value="GKT31726.1"/>
    <property type="molecule type" value="Genomic_DNA"/>
</dbReference>
<accession>A0ABQ5KIL4</accession>
<protein>
    <submittedName>
        <fullName evidence="2">Uncharacterized protein</fullName>
    </submittedName>
</protein>